<dbReference type="Proteomes" id="UP001057291">
    <property type="component" value="Unassembled WGS sequence"/>
</dbReference>
<evidence type="ECO:0000259" key="11">
    <source>
        <dbReference type="PROSITE" id="PS51194"/>
    </source>
</evidence>
<gene>
    <name evidence="12" type="ORF">DNHGIG_37170</name>
</gene>
<dbReference type="EMBL" id="BOQE01000001">
    <property type="protein sequence ID" value="GIM48168.1"/>
    <property type="molecule type" value="Genomic_DNA"/>
</dbReference>
<dbReference type="GO" id="GO:0003677">
    <property type="term" value="F:DNA binding"/>
    <property type="evidence" value="ECO:0007669"/>
    <property type="project" value="InterPro"/>
</dbReference>
<dbReference type="Gene3D" id="3.40.50.300">
    <property type="entry name" value="P-loop containing nucleotide triphosphate hydrolases"/>
    <property type="match status" value="2"/>
</dbReference>
<dbReference type="PROSITE" id="PS51194">
    <property type="entry name" value="HELICASE_CTER"/>
    <property type="match status" value="1"/>
</dbReference>
<evidence type="ECO:0000256" key="6">
    <source>
        <dbReference type="ARBA" id="ARBA00023235"/>
    </source>
</evidence>
<keyword evidence="3" id="KW-0378">Hydrolase</keyword>
<dbReference type="SMART" id="SM00487">
    <property type="entry name" value="DEXDc"/>
    <property type="match status" value="1"/>
</dbReference>
<protein>
    <recommendedName>
        <fullName evidence="8">DNA 3'-5' helicase</fullName>
        <ecNumber evidence="8">5.6.2.4</ecNumber>
    </recommendedName>
</protein>
<keyword evidence="2" id="KW-0547">Nucleotide-binding</keyword>
<evidence type="ECO:0000259" key="10">
    <source>
        <dbReference type="PROSITE" id="PS51192"/>
    </source>
</evidence>
<dbReference type="GO" id="GO:0043138">
    <property type="term" value="F:3'-5' DNA helicase activity"/>
    <property type="evidence" value="ECO:0007669"/>
    <property type="project" value="UniProtKB-EC"/>
</dbReference>
<dbReference type="AlphaFoldDB" id="A0AAV4LK58"/>
<comment type="catalytic activity">
    <reaction evidence="9">
        <text>ATP + H2O = ADP + phosphate + H(+)</text>
        <dbReference type="Rhea" id="RHEA:13065"/>
        <dbReference type="ChEBI" id="CHEBI:15377"/>
        <dbReference type="ChEBI" id="CHEBI:15378"/>
        <dbReference type="ChEBI" id="CHEBI:30616"/>
        <dbReference type="ChEBI" id="CHEBI:43474"/>
        <dbReference type="ChEBI" id="CHEBI:456216"/>
        <dbReference type="EC" id="5.6.2.4"/>
    </reaction>
</comment>
<evidence type="ECO:0000256" key="7">
    <source>
        <dbReference type="ARBA" id="ARBA00034617"/>
    </source>
</evidence>
<evidence type="ECO:0000256" key="3">
    <source>
        <dbReference type="ARBA" id="ARBA00022801"/>
    </source>
</evidence>
<evidence type="ECO:0000256" key="1">
    <source>
        <dbReference type="ARBA" id="ARBA00006637"/>
    </source>
</evidence>
<dbReference type="PANTHER" id="PTHR11274">
    <property type="entry name" value="RAD25/XP-B DNA REPAIR HELICASE"/>
    <property type="match status" value="1"/>
</dbReference>
<comment type="similarity">
    <text evidence="1">Belongs to the helicase family. RAD25/XPB subfamily.</text>
</comment>
<keyword evidence="13" id="KW-1185">Reference proteome</keyword>
<dbReference type="InterPro" id="IPR014001">
    <property type="entry name" value="Helicase_ATP-bd"/>
</dbReference>
<comment type="caution">
    <text evidence="12">The sequence shown here is derived from an EMBL/GenBank/DDBJ whole genome shotgun (WGS) entry which is preliminary data.</text>
</comment>
<dbReference type="InterPro" id="IPR032438">
    <property type="entry name" value="ERCC3_RAD25_C"/>
</dbReference>
<evidence type="ECO:0000256" key="4">
    <source>
        <dbReference type="ARBA" id="ARBA00022806"/>
    </source>
</evidence>
<dbReference type="Pfam" id="PF04851">
    <property type="entry name" value="ResIII"/>
    <property type="match status" value="1"/>
</dbReference>
<proteinExistence type="inferred from homology"/>
<evidence type="ECO:0000256" key="9">
    <source>
        <dbReference type="ARBA" id="ARBA00048988"/>
    </source>
</evidence>
<evidence type="ECO:0000313" key="13">
    <source>
        <dbReference type="Proteomes" id="UP001057291"/>
    </source>
</evidence>
<dbReference type="SUPFAM" id="SSF52540">
    <property type="entry name" value="P-loop containing nucleoside triphosphate hydrolases"/>
    <property type="match status" value="1"/>
</dbReference>
<dbReference type="RefSeq" id="WP_282201071.1">
    <property type="nucleotide sequence ID" value="NZ_BOQE01000001.1"/>
</dbReference>
<evidence type="ECO:0000256" key="8">
    <source>
        <dbReference type="ARBA" id="ARBA00034808"/>
    </source>
</evidence>
<dbReference type="InterPro" id="IPR027417">
    <property type="entry name" value="P-loop_NTPase"/>
</dbReference>
<dbReference type="SMART" id="SM00490">
    <property type="entry name" value="HELICc"/>
    <property type="match status" value="1"/>
</dbReference>
<name>A0AAV4LK58_9BACL</name>
<organism evidence="12 13">
    <name type="scientific">Collibacillus ludicampi</name>
    <dbReference type="NCBI Taxonomy" id="2771369"/>
    <lineage>
        <taxon>Bacteria</taxon>
        <taxon>Bacillati</taxon>
        <taxon>Bacillota</taxon>
        <taxon>Bacilli</taxon>
        <taxon>Bacillales</taxon>
        <taxon>Alicyclobacillaceae</taxon>
        <taxon>Collibacillus</taxon>
    </lineage>
</organism>
<keyword evidence="4 12" id="KW-0347">Helicase</keyword>
<keyword evidence="6" id="KW-0413">Isomerase</keyword>
<feature type="domain" description="Helicase C-terminal" evidence="11">
    <location>
        <begin position="406"/>
        <end position="552"/>
    </location>
</feature>
<dbReference type="PRINTS" id="PR00851">
    <property type="entry name" value="XRODRMPGMNTB"/>
</dbReference>
<evidence type="ECO:0000256" key="5">
    <source>
        <dbReference type="ARBA" id="ARBA00022840"/>
    </source>
</evidence>
<dbReference type="GO" id="GO:0005524">
    <property type="term" value="F:ATP binding"/>
    <property type="evidence" value="ECO:0007669"/>
    <property type="project" value="UniProtKB-KW"/>
</dbReference>
<dbReference type="Pfam" id="PF16203">
    <property type="entry name" value="ERCC3_RAD25_C"/>
    <property type="match status" value="1"/>
</dbReference>
<dbReference type="GO" id="GO:0016787">
    <property type="term" value="F:hydrolase activity"/>
    <property type="evidence" value="ECO:0007669"/>
    <property type="project" value="UniProtKB-KW"/>
</dbReference>
<comment type="catalytic activity">
    <reaction evidence="7">
        <text>Couples ATP hydrolysis with the unwinding of duplex DNA by translocating in the 3'-5' direction.</text>
        <dbReference type="EC" id="5.6.2.4"/>
    </reaction>
</comment>
<reference evidence="12" key="1">
    <citation type="journal article" date="2023" name="Int. J. Syst. Evol. Microbiol.">
        <title>Collibacillus ludicampi gen. nov., sp. nov., a new soil bacterium of the family Alicyclobacillaceae.</title>
        <authorList>
            <person name="Jojima T."/>
            <person name="Ioku Y."/>
            <person name="Fukuta Y."/>
            <person name="Shirasaka N."/>
            <person name="Matsumura Y."/>
            <person name="Mori M."/>
        </authorList>
    </citation>
    <scope>NUCLEOTIDE SEQUENCE</scope>
    <source>
        <strain evidence="12">TP075</strain>
    </source>
</reference>
<dbReference type="CDD" id="cd18789">
    <property type="entry name" value="SF2_C_XPB"/>
    <property type="match status" value="1"/>
</dbReference>
<dbReference type="InterPro" id="IPR032830">
    <property type="entry name" value="XPB/Ssl2_N"/>
</dbReference>
<sequence length="554" mass="62799">MENSRSLIVQNDRTILAEAGHPGYGWVRDRLLVFAELIKSPDLFHTYRLSRLSLWNAASIGWSADQVIALLAGHSRYPIPASVQTFIREEMSKYGKLELAAEGEDLILTGDEGLIDVLGNITALQPFIRNRERNRLFIEPSLRGEVKRLLAKLGYPAKDLVGFVDGAPFAIRLRKITKSGKRFELRPYQREAVQSFLSGGLEGRSGVVVLPCGAGKTLVGLAAMSELSAYTLILAPNITSVRQWIHEIIDKTDVDTRSVGEYSAERKHICPITVTTYQMITYEKNGRYPHFETLNRQPWGFMIYDEVHLLPAPVFRLTAMMQATKRLGLTATLVREDGAEEDVFSLIGPKRYDVPWKEMERQGFVASTSCYEIAVDMAPDKRLEYISSPERQKYRIAAENPVKIEVIRALLRKHDEDRVLIIGQYIDQLKQVANVLHVPLLTGKTPEREREKLFSAFRKGKIRTLVVSKVANVAIDLPEANVAIQISGAFGSRQEEAQRLGRILRPKTGRRESYFYSIVTKDSRDQEKSLHRQLFLTEQGYQYVHLDAEDVLKV</sequence>
<dbReference type="InterPro" id="IPR050615">
    <property type="entry name" value="ATP-dep_DNA_Helicase"/>
</dbReference>
<evidence type="ECO:0000313" key="12">
    <source>
        <dbReference type="EMBL" id="GIM48168.1"/>
    </source>
</evidence>
<evidence type="ECO:0000256" key="2">
    <source>
        <dbReference type="ARBA" id="ARBA00022741"/>
    </source>
</evidence>
<dbReference type="PROSITE" id="PS51192">
    <property type="entry name" value="HELICASE_ATP_BIND_1"/>
    <property type="match status" value="1"/>
</dbReference>
<dbReference type="Pfam" id="PF13625">
    <property type="entry name" value="Helicase_C_3"/>
    <property type="match status" value="1"/>
</dbReference>
<dbReference type="InterPro" id="IPR006935">
    <property type="entry name" value="Helicase/UvrB_N"/>
</dbReference>
<feature type="domain" description="Helicase ATP-binding" evidence="10">
    <location>
        <begin position="197"/>
        <end position="351"/>
    </location>
</feature>
<dbReference type="EC" id="5.6.2.4" evidence="8"/>
<dbReference type="PANTHER" id="PTHR11274:SF0">
    <property type="entry name" value="GENERAL TRANSCRIPTION AND DNA REPAIR FACTOR IIH HELICASE SUBUNIT XPB"/>
    <property type="match status" value="1"/>
</dbReference>
<accession>A0AAV4LK58</accession>
<keyword evidence="5" id="KW-0067">ATP-binding</keyword>
<dbReference type="NCBIfam" id="NF045503">
    <property type="entry name" value="repair_heli_XPB"/>
    <property type="match status" value="1"/>
</dbReference>
<dbReference type="InterPro" id="IPR001650">
    <property type="entry name" value="Helicase_C-like"/>
</dbReference>